<gene>
    <name evidence="2" type="ORF">ERUC_LOCUS26300</name>
</gene>
<feature type="compositionally biased region" description="Basic and acidic residues" evidence="1">
    <location>
        <begin position="137"/>
        <end position="146"/>
    </location>
</feature>
<feature type="compositionally biased region" description="Polar residues" evidence="1">
    <location>
        <begin position="26"/>
        <end position="40"/>
    </location>
</feature>
<feature type="non-terminal residue" evidence="2">
    <location>
        <position position="146"/>
    </location>
</feature>
<comment type="caution">
    <text evidence="2">The sequence shown here is derived from an EMBL/GenBank/DDBJ whole genome shotgun (WGS) entry which is preliminary data.</text>
</comment>
<evidence type="ECO:0000256" key="1">
    <source>
        <dbReference type="SAM" id="MobiDB-lite"/>
    </source>
</evidence>
<reference evidence="2 3" key="1">
    <citation type="submission" date="2022-03" db="EMBL/GenBank/DDBJ databases">
        <authorList>
            <person name="Macdonald S."/>
            <person name="Ahmed S."/>
            <person name="Newling K."/>
        </authorList>
    </citation>
    <scope>NUCLEOTIDE SEQUENCE [LARGE SCALE GENOMIC DNA]</scope>
</reference>
<feature type="compositionally biased region" description="Low complexity" evidence="1">
    <location>
        <begin position="8"/>
        <end position="20"/>
    </location>
</feature>
<sequence>MPLVFKRTSNNNNTSSSTSSHRPRPKTNSQKNPSIGSTKSPTPPSRFPLTSPNRSASSGRSSLMKPSIRSSSTVRGMVWERSVSKSDDEDSEDDKPLRARLKGYSNQHNKQGSSSTRGSSQLPVQWSNVRPQGVNDNSRKRYSDEK</sequence>
<evidence type="ECO:0000313" key="3">
    <source>
        <dbReference type="Proteomes" id="UP001642260"/>
    </source>
</evidence>
<name>A0ABC8KNX9_ERUVS</name>
<feature type="compositionally biased region" description="Low complexity" evidence="1">
    <location>
        <begin position="51"/>
        <end position="62"/>
    </location>
</feature>
<dbReference type="Proteomes" id="UP001642260">
    <property type="component" value="Unassembled WGS sequence"/>
</dbReference>
<feature type="region of interest" description="Disordered" evidence="1">
    <location>
        <begin position="1"/>
        <end position="146"/>
    </location>
</feature>
<evidence type="ECO:0000313" key="2">
    <source>
        <dbReference type="EMBL" id="CAH8360544.1"/>
    </source>
</evidence>
<keyword evidence="3" id="KW-1185">Reference proteome</keyword>
<organism evidence="2 3">
    <name type="scientific">Eruca vesicaria subsp. sativa</name>
    <name type="common">Garden rocket</name>
    <name type="synonym">Eruca sativa</name>
    <dbReference type="NCBI Taxonomy" id="29727"/>
    <lineage>
        <taxon>Eukaryota</taxon>
        <taxon>Viridiplantae</taxon>
        <taxon>Streptophyta</taxon>
        <taxon>Embryophyta</taxon>
        <taxon>Tracheophyta</taxon>
        <taxon>Spermatophyta</taxon>
        <taxon>Magnoliopsida</taxon>
        <taxon>eudicotyledons</taxon>
        <taxon>Gunneridae</taxon>
        <taxon>Pentapetalae</taxon>
        <taxon>rosids</taxon>
        <taxon>malvids</taxon>
        <taxon>Brassicales</taxon>
        <taxon>Brassicaceae</taxon>
        <taxon>Brassiceae</taxon>
        <taxon>Eruca</taxon>
    </lineage>
</organism>
<proteinExistence type="predicted"/>
<accession>A0ABC8KNX9</accession>
<dbReference type="EMBL" id="CAKOAT010286600">
    <property type="protein sequence ID" value="CAH8360544.1"/>
    <property type="molecule type" value="Genomic_DNA"/>
</dbReference>
<dbReference type="AlphaFoldDB" id="A0ABC8KNX9"/>
<feature type="compositionally biased region" description="Polar residues" evidence="1">
    <location>
        <begin position="104"/>
        <end position="136"/>
    </location>
</feature>
<protein>
    <submittedName>
        <fullName evidence="2">Uncharacterized protein</fullName>
    </submittedName>
</protein>